<proteinExistence type="predicted"/>
<accession>A0A9E7STN0</accession>
<reference evidence="1" key="1">
    <citation type="submission" date="2022-04" db="EMBL/GenBank/DDBJ databases">
        <authorList>
            <person name="Friedrich I."/>
            <person name="Schneider D."/>
            <person name="Poehlein A."/>
            <person name="Hertel R."/>
            <person name="Daniel R."/>
        </authorList>
    </citation>
    <scope>NUCLEOTIDE SEQUENCE</scope>
</reference>
<sequence length="127" mass="14486">MKNTVFTFRPRAALTADHLADVLDMIAGQVREGYTSGDAHGAGWWEVEHLDESEDERDEDDLPQQYLLTLNDEPWIGDWLPALGLSVYPTRDAAEAKNRTHNGRFYLFVVRPQARDDVPGYLIINKE</sequence>
<gene>
    <name evidence="1" type="ORF">GURKE_05050</name>
</gene>
<dbReference type="EMBL" id="ON529850">
    <property type="protein sequence ID" value="UTC28507.1"/>
    <property type="molecule type" value="Genomic_DNA"/>
</dbReference>
<organism evidence="1 2">
    <name type="scientific">Brevundimonas phage vB_BpoS-Gurke</name>
    <dbReference type="NCBI Taxonomy" id="2948599"/>
    <lineage>
        <taxon>Viruses</taxon>
        <taxon>Duplodnaviria</taxon>
        <taxon>Heunggongvirae</taxon>
        <taxon>Uroviricota</taxon>
        <taxon>Caudoviricetes</taxon>
        <taxon>Jeanschmidtviridae</taxon>
        <taxon>Kikimoravirus</taxon>
        <taxon>Kikimoravirus gurke</taxon>
    </lineage>
</organism>
<protein>
    <submittedName>
        <fullName evidence="1">Uncharacterized protein</fullName>
    </submittedName>
</protein>
<evidence type="ECO:0000313" key="1">
    <source>
        <dbReference type="EMBL" id="UTC28507.1"/>
    </source>
</evidence>
<name>A0A9E7STN0_9CAUD</name>
<keyword evidence="2" id="KW-1185">Reference proteome</keyword>
<evidence type="ECO:0000313" key="2">
    <source>
        <dbReference type="Proteomes" id="UP001055634"/>
    </source>
</evidence>
<dbReference type="Proteomes" id="UP001055634">
    <property type="component" value="Segment"/>
</dbReference>